<feature type="binding site" evidence="12">
    <location>
        <position position="600"/>
    </location>
    <ligand>
        <name>substrate</name>
    </ligand>
</feature>
<comment type="similarity">
    <text evidence="2">Belongs to the transketolase family.</text>
</comment>
<dbReference type="GO" id="GO:0046872">
    <property type="term" value="F:metal ion binding"/>
    <property type="evidence" value="ECO:0007669"/>
    <property type="project" value="UniProtKB-KW"/>
</dbReference>
<feature type="binding site" evidence="14">
    <location>
        <position position="235"/>
    </location>
    <ligand>
        <name>Mg(2+)</name>
        <dbReference type="ChEBI" id="CHEBI:18420"/>
    </ligand>
</feature>
<evidence type="ECO:0000256" key="12">
    <source>
        <dbReference type="PIRSR" id="PIRSR605478-2"/>
    </source>
</evidence>
<dbReference type="InterPro" id="IPR020826">
    <property type="entry name" value="Transketolase_BS"/>
</dbReference>
<feature type="binding site" evidence="13">
    <location>
        <begin position="194"/>
        <end position="196"/>
    </location>
    <ligand>
        <name>thiamine diphosphate</name>
        <dbReference type="ChEBI" id="CHEBI:58937"/>
    </ligand>
</feature>
<dbReference type="Pfam" id="PF00456">
    <property type="entry name" value="Transketolase_N"/>
    <property type="match status" value="1"/>
</dbReference>
<dbReference type="InterPro" id="IPR013792">
    <property type="entry name" value="RNA3'P_cycl/enolpyr_Trfase_a/b"/>
</dbReference>
<feature type="site" description="Important for catalytic activity" evidence="15">
    <location>
        <position position="342"/>
    </location>
</feature>
<dbReference type="InterPro" id="IPR001986">
    <property type="entry name" value="Enolpyruvate_Tfrase_dom"/>
</dbReference>
<feature type="binding site" evidence="12">
    <location>
        <position position="553"/>
    </location>
    <ligand>
        <name>substrate</name>
    </ligand>
</feature>
<dbReference type="GO" id="GO:0009507">
    <property type="term" value="C:chloroplast"/>
    <property type="evidence" value="ECO:0007669"/>
    <property type="project" value="UniProtKB-ARBA"/>
</dbReference>
<dbReference type="InterPro" id="IPR005474">
    <property type="entry name" value="Transketolase_N"/>
</dbReference>
<dbReference type="InterPro" id="IPR049557">
    <property type="entry name" value="Transketolase_CS"/>
</dbReference>
<feature type="binding site" evidence="12">
    <location>
        <position position="342"/>
    </location>
    <ligand>
        <name>substrate</name>
    </ligand>
</feature>
<dbReference type="InterPro" id="IPR055152">
    <property type="entry name" value="Transketolase-like_C_2"/>
</dbReference>
<keyword evidence="7 14" id="KW-0460">Magnesium</keyword>
<comment type="subunit">
    <text evidence="3">Homodimer.</text>
</comment>
<evidence type="ECO:0000256" key="1">
    <source>
        <dbReference type="ARBA" id="ARBA00001941"/>
    </source>
</evidence>
<keyword evidence="5" id="KW-0808">Transferase</keyword>
<protein>
    <recommendedName>
        <fullName evidence="4">transketolase</fullName>
        <ecNumber evidence="4">2.2.1.1</ecNumber>
    </recommendedName>
</protein>
<evidence type="ECO:0000256" key="9">
    <source>
        <dbReference type="ARBA" id="ARBA00049473"/>
    </source>
</evidence>
<comment type="function">
    <text evidence="10">Could be involved in the conversion of sugars, which are a major phenomenon in the rehydration process.</text>
</comment>
<dbReference type="Pfam" id="PF00275">
    <property type="entry name" value="EPSP_synthase"/>
    <property type="match status" value="1"/>
</dbReference>
<dbReference type="Gene3D" id="3.40.50.920">
    <property type="match status" value="1"/>
</dbReference>
<dbReference type="CDD" id="cd07033">
    <property type="entry name" value="TPP_PYR_DXS_TK_like"/>
    <property type="match status" value="1"/>
</dbReference>
<feature type="binding site" evidence="13">
    <location>
        <position position="265"/>
    </location>
    <ligand>
        <name>thiamine diphosphate</name>
        <dbReference type="ChEBI" id="CHEBI:58937"/>
    </ligand>
</feature>
<dbReference type="InterPro" id="IPR005475">
    <property type="entry name" value="Transketolase-like_Pyr-bd"/>
</dbReference>
<evidence type="ECO:0000256" key="5">
    <source>
        <dbReference type="ARBA" id="ARBA00022679"/>
    </source>
</evidence>
<evidence type="ECO:0000256" key="16">
    <source>
        <dbReference type="SAM" id="MobiDB-lite"/>
    </source>
</evidence>
<gene>
    <name evidence="18" type="ORF">Adt_44221</name>
</gene>
<feature type="binding site" evidence="13">
    <location>
        <position position="517"/>
    </location>
    <ligand>
        <name>thiamine diphosphate</name>
        <dbReference type="ChEBI" id="CHEBI:58937"/>
    </ligand>
</feature>
<evidence type="ECO:0000256" key="13">
    <source>
        <dbReference type="PIRSR" id="PIRSR605478-3"/>
    </source>
</evidence>
<dbReference type="CDD" id="cd02012">
    <property type="entry name" value="TPP_TK"/>
    <property type="match status" value="1"/>
</dbReference>
<evidence type="ECO:0000256" key="15">
    <source>
        <dbReference type="PIRSR" id="PIRSR605478-5"/>
    </source>
</evidence>
<dbReference type="FunFam" id="3.40.50.970:FF:000003">
    <property type="entry name" value="Transketolase"/>
    <property type="match status" value="1"/>
</dbReference>
<dbReference type="GO" id="GO:0004802">
    <property type="term" value="F:transketolase activity"/>
    <property type="evidence" value="ECO:0007669"/>
    <property type="project" value="UniProtKB-EC"/>
</dbReference>
<feature type="binding site" evidence="12">
    <location>
        <position position="549"/>
    </location>
    <ligand>
        <name>substrate</name>
    </ligand>
</feature>
<dbReference type="PROSITE" id="PS00801">
    <property type="entry name" value="TRANSKETOLASE_1"/>
    <property type="match status" value="1"/>
</dbReference>
<comment type="cofactor">
    <cofactor evidence="1">
        <name>Co(2+)</name>
        <dbReference type="ChEBI" id="CHEBI:48828"/>
    </cofactor>
</comment>
<dbReference type="Proteomes" id="UP001604336">
    <property type="component" value="Unassembled WGS sequence"/>
</dbReference>
<dbReference type="InterPro" id="IPR036968">
    <property type="entry name" value="Enolpyruvate_Tfrase_sf"/>
</dbReference>
<dbReference type="NCBIfam" id="TIGR00232">
    <property type="entry name" value="tktlase_bact"/>
    <property type="match status" value="1"/>
</dbReference>
<dbReference type="EMBL" id="JBFOLK010000014">
    <property type="protein sequence ID" value="KAL2460801.1"/>
    <property type="molecule type" value="Genomic_DNA"/>
</dbReference>
<evidence type="ECO:0000256" key="4">
    <source>
        <dbReference type="ARBA" id="ARBA00013152"/>
    </source>
</evidence>
<organism evidence="18 19">
    <name type="scientific">Abeliophyllum distichum</name>
    <dbReference type="NCBI Taxonomy" id="126358"/>
    <lineage>
        <taxon>Eukaryota</taxon>
        <taxon>Viridiplantae</taxon>
        <taxon>Streptophyta</taxon>
        <taxon>Embryophyta</taxon>
        <taxon>Tracheophyta</taxon>
        <taxon>Spermatophyta</taxon>
        <taxon>Magnoliopsida</taxon>
        <taxon>eudicotyledons</taxon>
        <taxon>Gunneridae</taxon>
        <taxon>Pentapetalae</taxon>
        <taxon>asterids</taxon>
        <taxon>lamiids</taxon>
        <taxon>Lamiales</taxon>
        <taxon>Oleaceae</taxon>
        <taxon>Forsythieae</taxon>
        <taxon>Abeliophyllum</taxon>
    </lineage>
</organism>
<dbReference type="FunFam" id="3.40.50.920:FF:000003">
    <property type="entry name" value="Transketolase"/>
    <property type="match status" value="1"/>
</dbReference>
<dbReference type="PANTHER" id="PTHR43522:SF2">
    <property type="entry name" value="TRANSKETOLASE 1-RELATED"/>
    <property type="match status" value="1"/>
</dbReference>
<evidence type="ECO:0000256" key="8">
    <source>
        <dbReference type="ARBA" id="ARBA00023052"/>
    </source>
</evidence>
<dbReference type="InterPro" id="IPR029061">
    <property type="entry name" value="THDP-binding"/>
</dbReference>
<keyword evidence="6 14" id="KW-0479">Metal-binding</keyword>
<dbReference type="InterPro" id="IPR005478">
    <property type="entry name" value="Transketolase_bac-like"/>
</dbReference>
<dbReference type="Pfam" id="PF02779">
    <property type="entry name" value="Transket_pyr"/>
    <property type="match status" value="1"/>
</dbReference>
<feature type="binding site" evidence="14">
    <location>
        <position position="265"/>
    </location>
    <ligand>
        <name>Mg(2+)</name>
        <dbReference type="ChEBI" id="CHEBI:18420"/>
    </ligand>
</feature>
<feature type="binding site" evidence="14">
    <location>
        <position position="267"/>
    </location>
    <ligand>
        <name>Mg(2+)</name>
        <dbReference type="ChEBI" id="CHEBI:18420"/>
    </ligand>
</feature>
<keyword evidence="19" id="KW-1185">Reference proteome</keyword>
<feature type="binding site" evidence="13">
    <location>
        <position position="342"/>
    </location>
    <ligand>
        <name>thiamine diphosphate</name>
        <dbReference type="ChEBI" id="CHEBI:58937"/>
    </ligand>
</feature>
<comment type="cofactor">
    <cofactor evidence="13">
        <name>thiamine diphosphate</name>
        <dbReference type="ChEBI" id="CHEBI:58937"/>
    </cofactor>
    <text evidence="13">Binds 1 thiamine pyrophosphate per subunit. During the reaction, the substrate forms a covalent intermediate with the cofactor.</text>
</comment>
<accession>A0ABD1PA90</accession>
<sequence length="1165" mass="126846">MASSSSLTISPANLSRSSTCLHGSTQKLHPSTNSLSLPKFSGLKSIDTSTATVYHRRTPIITRLPVRASAVETLEKTTDITLVEKSVNTIRFLAIDAVEKANSGHPGLPMGCAPMGHILYDEVMRYNPKNPKWFNRDRFVLSAGHGCMLQYALLHLAGYDSVKEEDLKSFRQWGSKTPGHPENFETPGVEVTTGPLGQGAANAVGLALAEKHLAARYNKPDCEVVDHYTYVILGDGCQMEGIANEASSLAAHWGLGKLIAFYDDNHISIDGDTEISFSESVDARFEALGWHVIWVKNGNTGYDEIRAAIKEAKAVKDRPTLIKVTTTIGYGSPNKANSYSVHGSALGAKEVEATRKSLGWPYEPFHVPEDVKKHWSRHVPDGAALEAEWNAKFAEYEKKYPEEAAELKSIISGELPAGWEKALPTYTPESPADATRNLSQQNLNALAKVLPGLLGGSADLASSNMTLLKMFGDFQKNTPEERNVRFGVREHSMGAICNGIACHTPGLIPYCATFFVFTDYMRAAMRISALSEARVIYVMTHDSIGLGEDGPTHQPIEHLASFRAMPNILMLRPADGNETAGAYKVAVLNRKRPSILALSRQKLAQLAGTSMEGVEKGGYIISDNSSSNKPDVILIGTGSELEIAAKAAEELRKEGKAVRVVSFVSWELFDEQSEDYKESVLPAAVTARVSIEAGSTFGWEKIVGAKGKAIGIDGFGASAPAGKIYKEFGITAEAVVAAAKEKFRALSSCRDQIPLQSHSSPSCPLRGALRTLGLHVEEDKAIQRVFVGGCGGLFPVGKEAKDEIQPFPGNAETAMRPLTAAVTAGGGNSRYVLHGVPHMRERPIGDLVTGLKQLGAEVDCVLGANCPLFVQLEREAFQGERRKCSWAVKLSESVSSQYLTALLNAAPQAIGDVEIEIVDKPISVPYVEVTLKLMERFGVTVAHSGSWDQFLVRGGQKHKSHGNAYVEGDASSASYFLAGAAVTANLWNYHICVLRFLKKWELSYLESWTENSVTVEGHPCASYGRKHMRSVDINMNKMPDVAMTLAVVALFANGPTAIRDVEEGPDYCVITPLEKLNVTAIDTYYDHRMAIAMAFSLAACADIPVTIRDPSALEKLTRITLMSSKISQSIESLFGVNERNREPRSYNDYPPQPEEYRCPSQTWTR</sequence>
<dbReference type="SUPFAM" id="SSF52518">
    <property type="entry name" value="Thiamin diphosphate-binding fold (THDP-binding)"/>
    <property type="match status" value="2"/>
</dbReference>
<evidence type="ECO:0000256" key="2">
    <source>
        <dbReference type="ARBA" id="ARBA00007131"/>
    </source>
</evidence>
<dbReference type="EC" id="2.2.1.1" evidence="4"/>
<evidence type="ECO:0000256" key="7">
    <source>
        <dbReference type="ARBA" id="ARBA00022842"/>
    </source>
</evidence>
<dbReference type="Gene3D" id="3.40.50.970">
    <property type="match status" value="2"/>
</dbReference>
<dbReference type="Gene3D" id="3.65.10.10">
    <property type="entry name" value="Enolpyruvate transferase domain"/>
    <property type="match status" value="3"/>
</dbReference>
<reference evidence="19" key="1">
    <citation type="submission" date="2024-07" db="EMBL/GenBank/DDBJ databases">
        <title>Two chromosome-level genome assemblies of Korean endemic species Abeliophyllum distichum and Forsythia ovata (Oleaceae).</title>
        <authorList>
            <person name="Jang H."/>
        </authorList>
    </citation>
    <scope>NUCLEOTIDE SEQUENCE [LARGE SCALE GENOMIC DNA]</scope>
</reference>
<dbReference type="InterPro" id="IPR009014">
    <property type="entry name" value="Transketo_C/PFOR_II"/>
</dbReference>
<feature type="binding site" evidence="12">
    <location>
        <position position="541"/>
    </location>
    <ligand>
        <name>substrate</name>
    </ligand>
</feature>
<feature type="binding site" evidence="13">
    <location>
        <position position="145"/>
    </location>
    <ligand>
        <name>thiamine diphosphate</name>
        <dbReference type="ChEBI" id="CHEBI:58937"/>
    </ligand>
</feature>
<evidence type="ECO:0000256" key="10">
    <source>
        <dbReference type="ARBA" id="ARBA00053086"/>
    </source>
</evidence>
<evidence type="ECO:0000256" key="3">
    <source>
        <dbReference type="ARBA" id="ARBA00011738"/>
    </source>
</evidence>
<dbReference type="SUPFAM" id="SSF52922">
    <property type="entry name" value="TK C-terminal domain-like"/>
    <property type="match status" value="1"/>
</dbReference>
<dbReference type="SUPFAM" id="SSF55205">
    <property type="entry name" value="EPT/RTPC-like"/>
    <property type="match status" value="1"/>
</dbReference>
<feature type="region of interest" description="Disordered" evidence="16">
    <location>
        <begin position="1141"/>
        <end position="1165"/>
    </location>
</feature>
<dbReference type="Pfam" id="PF22613">
    <property type="entry name" value="Transketolase_C_1"/>
    <property type="match status" value="1"/>
</dbReference>
<comment type="caution">
    <text evidence="18">The sequence shown here is derived from an EMBL/GenBank/DDBJ whole genome shotgun (WGS) entry which is preliminary data.</text>
</comment>
<name>A0ABD1PA90_9LAMI</name>
<evidence type="ECO:0000256" key="11">
    <source>
        <dbReference type="PIRSR" id="PIRSR605478-1"/>
    </source>
</evidence>
<dbReference type="SMART" id="SM00861">
    <property type="entry name" value="Transket_pyr"/>
    <property type="match status" value="1"/>
</dbReference>
<feature type="binding site" evidence="12">
    <location>
        <position position="436"/>
    </location>
    <ligand>
        <name>substrate</name>
    </ligand>
</feature>
<comment type="catalytic activity">
    <reaction evidence="9">
        <text>D-sedoheptulose 7-phosphate + D-glyceraldehyde 3-phosphate = aldehydo-D-ribose 5-phosphate + D-xylulose 5-phosphate</text>
        <dbReference type="Rhea" id="RHEA:10508"/>
        <dbReference type="ChEBI" id="CHEBI:57483"/>
        <dbReference type="ChEBI" id="CHEBI:57737"/>
        <dbReference type="ChEBI" id="CHEBI:58273"/>
        <dbReference type="ChEBI" id="CHEBI:59776"/>
        <dbReference type="EC" id="2.2.1.1"/>
    </reaction>
</comment>
<evidence type="ECO:0000259" key="17">
    <source>
        <dbReference type="SMART" id="SM00861"/>
    </source>
</evidence>
<feature type="binding site" evidence="12">
    <location>
        <position position="463"/>
    </location>
    <ligand>
        <name>substrate</name>
    </ligand>
</feature>
<dbReference type="PANTHER" id="PTHR43522">
    <property type="entry name" value="TRANSKETOLASE"/>
    <property type="match status" value="1"/>
</dbReference>
<feature type="active site" description="Proton donor" evidence="11">
    <location>
        <position position="490"/>
    </location>
</feature>
<feature type="region of interest" description="Disordered" evidence="16">
    <location>
        <begin position="1"/>
        <end position="33"/>
    </location>
</feature>
<feature type="binding site" evidence="13">
    <location>
        <position position="236"/>
    </location>
    <ligand>
        <name>thiamine diphosphate</name>
        <dbReference type="ChEBI" id="CHEBI:58937"/>
    </ligand>
</feature>
<evidence type="ECO:0000256" key="6">
    <source>
        <dbReference type="ARBA" id="ARBA00022723"/>
    </source>
</evidence>
<dbReference type="AlphaFoldDB" id="A0ABD1PA90"/>
<evidence type="ECO:0000313" key="19">
    <source>
        <dbReference type="Proteomes" id="UP001604336"/>
    </source>
</evidence>
<comment type="cofactor">
    <cofactor evidence="14">
        <name>Mg(2+)</name>
        <dbReference type="ChEBI" id="CHEBI:18420"/>
    </cofactor>
    <text evidence="14">Binds 1 Mg(2+) ion per subunit. Can also utilize other divalent metal cations, such as Ca(2+), Mn(2+) and Co(2+).</text>
</comment>
<dbReference type="PROSITE" id="PS00802">
    <property type="entry name" value="TRANSKETOLASE_2"/>
    <property type="match status" value="1"/>
</dbReference>
<keyword evidence="8 13" id="KW-0786">Thiamine pyrophosphate</keyword>
<dbReference type="FunFam" id="3.40.50.970:FF:000004">
    <property type="entry name" value="Transketolase"/>
    <property type="match status" value="1"/>
</dbReference>
<feature type="domain" description="Transketolase-like pyrimidine-binding" evidence="17">
    <location>
        <begin position="433"/>
        <end position="605"/>
    </location>
</feature>
<evidence type="ECO:0000256" key="14">
    <source>
        <dbReference type="PIRSR" id="PIRSR605478-4"/>
    </source>
</evidence>
<feature type="binding site" evidence="12">
    <location>
        <position position="105"/>
    </location>
    <ligand>
        <name>substrate</name>
    </ligand>
</feature>
<dbReference type="InterPro" id="IPR033247">
    <property type="entry name" value="Transketolase_fam"/>
</dbReference>
<evidence type="ECO:0000313" key="18">
    <source>
        <dbReference type="EMBL" id="KAL2460801.1"/>
    </source>
</evidence>
<feature type="site" description="Important for catalytic activity" evidence="15">
    <location>
        <position position="105"/>
    </location>
</feature>
<proteinExistence type="inferred from homology"/>